<accession>A0A382MGT5</accession>
<dbReference type="AlphaFoldDB" id="A0A382MGT5"/>
<evidence type="ECO:0000313" key="1">
    <source>
        <dbReference type="EMBL" id="SVC47305.1"/>
    </source>
</evidence>
<organism evidence="1">
    <name type="scientific">marine metagenome</name>
    <dbReference type="NCBI Taxonomy" id="408172"/>
    <lineage>
        <taxon>unclassified sequences</taxon>
        <taxon>metagenomes</taxon>
        <taxon>ecological metagenomes</taxon>
    </lineage>
</organism>
<dbReference type="InterPro" id="IPR027417">
    <property type="entry name" value="P-loop_NTPase"/>
</dbReference>
<dbReference type="SUPFAM" id="SSF52540">
    <property type="entry name" value="P-loop containing nucleoside triphosphate hydrolases"/>
    <property type="match status" value="1"/>
</dbReference>
<feature type="non-terminal residue" evidence="1">
    <location>
        <position position="24"/>
    </location>
</feature>
<name>A0A382MGT5_9ZZZZ</name>
<proteinExistence type="predicted"/>
<dbReference type="EMBL" id="UINC01093132">
    <property type="protein sequence ID" value="SVC47305.1"/>
    <property type="molecule type" value="Genomic_DNA"/>
</dbReference>
<sequence length="24" mass="2523">MKNYAAKDIRNFAVVGHGGSGKTT</sequence>
<protein>
    <recommendedName>
        <fullName evidence="2">Tr-type G domain-containing protein</fullName>
    </recommendedName>
</protein>
<evidence type="ECO:0008006" key="2">
    <source>
        <dbReference type="Google" id="ProtNLM"/>
    </source>
</evidence>
<reference evidence="1" key="1">
    <citation type="submission" date="2018-05" db="EMBL/GenBank/DDBJ databases">
        <authorList>
            <person name="Lanie J.A."/>
            <person name="Ng W.-L."/>
            <person name="Kazmierczak K.M."/>
            <person name="Andrzejewski T.M."/>
            <person name="Davidsen T.M."/>
            <person name="Wayne K.J."/>
            <person name="Tettelin H."/>
            <person name="Glass J.I."/>
            <person name="Rusch D."/>
            <person name="Podicherti R."/>
            <person name="Tsui H.-C.T."/>
            <person name="Winkler M.E."/>
        </authorList>
    </citation>
    <scope>NUCLEOTIDE SEQUENCE</scope>
</reference>
<gene>
    <name evidence="1" type="ORF">METZ01_LOCUS300159</name>
</gene>